<evidence type="ECO:0000313" key="4">
    <source>
        <dbReference type="Proteomes" id="UP000315440"/>
    </source>
</evidence>
<dbReference type="Gene3D" id="2.60.120.260">
    <property type="entry name" value="Galactose-binding domain-like"/>
    <property type="match status" value="1"/>
</dbReference>
<dbReference type="OrthoDB" id="223034at2"/>
<dbReference type="InterPro" id="IPR036415">
    <property type="entry name" value="Lamin_tail_dom_sf"/>
</dbReference>
<proteinExistence type="predicted"/>
<accession>A0A5C5ZQH3</accession>
<dbReference type="Proteomes" id="UP000315440">
    <property type="component" value="Unassembled WGS sequence"/>
</dbReference>
<dbReference type="SUPFAM" id="SSF74853">
    <property type="entry name" value="Lamin A/C globular tail domain"/>
    <property type="match status" value="2"/>
</dbReference>
<dbReference type="RefSeq" id="WP_146395767.1">
    <property type="nucleotide sequence ID" value="NZ_SJPQ01000001.1"/>
</dbReference>
<dbReference type="Pfam" id="PF00932">
    <property type="entry name" value="LTD"/>
    <property type="match status" value="2"/>
</dbReference>
<dbReference type="EMBL" id="SJPQ01000001">
    <property type="protein sequence ID" value="TWT89792.1"/>
    <property type="molecule type" value="Genomic_DNA"/>
</dbReference>
<keyword evidence="4" id="KW-1185">Reference proteome</keyword>
<dbReference type="Gene3D" id="2.60.40.1260">
    <property type="entry name" value="Lamin Tail domain"/>
    <property type="match status" value="1"/>
</dbReference>
<organism evidence="3 4">
    <name type="scientific">Pseudobythopirellula maris</name>
    <dbReference type="NCBI Taxonomy" id="2527991"/>
    <lineage>
        <taxon>Bacteria</taxon>
        <taxon>Pseudomonadati</taxon>
        <taxon>Planctomycetota</taxon>
        <taxon>Planctomycetia</taxon>
        <taxon>Pirellulales</taxon>
        <taxon>Lacipirellulaceae</taxon>
        <taxon>Pseudobythopirellula</taxon>
    </lineage>
</organism>
<gene>
    <name evidence="3" type="ORF">Mal64_01710</name>
</gene>
<dbReference type="InterPro" id="IPR059177">
    <property type="entry name" value="GH29D-like_dom"/>
</dbReference>
<sequence>MRRHRPRKDRRARTSAKRRTLACENLEPRLALTVVIGEFLASNDSGLEDFEGDNSDWVELHNNGAATVDLGGWHLSDDATEPTKWQLPAGTLLGADERLVVFASGKDLTGPELHTNFSLSADGEDLLLVAANGVTVVDSFLDYPAQLSDIAYGVGADRDATVAESLIGDEADATVRAYHSSSPDAAVDDFWRDIGFDDSSWIQTKTGVGYDRDDNALDSLIYQELSSGQMDYNSGHVSAYVRVPFNVDNPAQLASMQLELRYDDGYIAYLNGDEIARKNVDTTYRNGYNFLLNARSNRPDSEVISTPDVLDLSAWIEKLEEGENVLSFYAANHTSGSQRNDFLIDPLLTAERATGAVDNSFLTVPTPGSENGAGWDGLVVDTTFSVDRGFYDAPFTVEIATPDAPGATIRYTTDGTAPSASHGAIYSGPVSITTTTTLRAAAFQDGYYPTDIDTQTYIFLDDVLQQDGSGLPDYTDWGSPPDWDVDPTIVAAVGAENLKEDFQAIPTVSLVMNWEELFGDGDEDGIYTETEGWKYESDERASSVEFFTADGAEEFHIDAAVEIQGNSTVRRWNTDKLSFQVKFKHPYGEGELKDSTVLTNSAVDGENAVDDFDTFILDAQYNYTWLHANPQQNAVAKYINDQVVSDYVNLGGGLSPHGRWVHLYLNGQYWGIYNLHERPDDSFIQEYEGGDEDDYYAIKAFNGTSEHPEEFIYVDGGLTAEQEYLRLLDEANDDVSNSSEYDDVKALLDIDDFINYMVVHYYAGNWDWGQDNWYATYNHVDPEGQWRFHAWDQEHAFPTDDNQVYGENNFDVGYDLTAKYIGEDEDRDDYAPTQIHFDLMESEEYRLRFADHVERLMTQDGLLTPAGAAAVFQLRIDELSGAINAEAARWGDNRGDYDADDWLANVGGVLTDFFPVRTNIVLGQFDDRGWLVDTAAPVMNQYGGEVASGFDLTLSNPNGGGVVYYTLDGSDPRLEGGGVAPSALVYSGAIDLIESTQVRTRVLEGGDWSAEVDKSFLVDDPLTLRIVELNYNPAEFQEHEFIELLNFGAEPISLDGVEIAGFANDPFALPLGVTLGAGERYVVARNPTEFDAQYGAGINRAPTGYADANLSNGGEVVTLVGPFGQLLQSFTYSDDSPWPEAADGDGHSLEYIGPFDMDPADVTATAGDPYDNAANWRASLLLGGSPGTDGSLVGDYDGSGVVDRTDYDTWVSEFGDVVTPGTASDGNGNGVVDAADFTVWRDNYTPAPPALLVAETAADEAIAEEAADAEPPAVETDTTIAASQPAFAFLMTPTGETRETELAASETAPAAVAFDLAIEDLDRQRGRRGNDESGSDWGDRPTRDDHADHRPQHDEALGESVGRRLRHGWS</sequence>
<dbReference type="PROSITE" id="PS00018">
    <property type="entry name" value="EF_HAND_1"/>
    <property type="match status" value="2"/>
</dbReference>
<name>A0A5C5ZQH3_9BACT</name>
<evidence type="ECO:0000259" key="2">
    <source>
        <dbReference type="PROSITE" id="PS51841"/>
    </source>
</evidence>
<dbReference type="InterPro" id="IPR014867">
    <property type="entry name" value="Spore_coat_CotH_CotH2/3/7"/>
</dbReference>
<dbReference type="Pfam" id="PF08757">
    <property type="entry name" value="CotH"/>
    <property type="match status" value="1"/>
</dbReference>
<dbReference type="InterPro" id="IPR018247">
    <property type="entry name" value="EF_Hand_1_Ca_BS"/>
</dbReference>
<comment type="caution">
    <text evidence="3">The sequence shown here is derived from an EMBL/GenBank/DDBJ whole genome shotgun (WGS) entry which is preliminary data.</text>
</comment>
<dbReference type="Pfam" id="PF13290">
    <property type="entry name" value="CHB_HEX_C_1"/>
    <property type="match status" value="2"/>
</dbReference>
<feature type="region of interest" description="Disordered" evidence="1">
    <location>
        <begin position="1323"/>
        <end position="1370"/>
    </location>
</feature>
<protein>
    <submittedName>
        <fullName evidence="3">CotH protein</fullName>
    </submittedName>
</protein>
<feature type="domain" description="LTD" evidence="2">
    <location>
        <begin position="12"/>
        <end position="145"/>
    </location>
</feature>
<dbReference type="PROSITE" id="PS51841">
    <property type="entry name" value="LTD"/>
    <property type="match status" value="1"/>
</dbReference>
<reference evidence="3 4" key="1">
    <citation type="submission" date="2019-02" db="EMBL/GenBank/DDBJ databases">
        <title>Deep-cultivation of Planctomycetes and their phenomic and genomic characterization uncovers novel biology.</title>
        <authorList>
            <person name="Wiegand S."/>
            <person name="Jogler M."/>
            <person name="Boedeker C."/>
            <person name="Pinto D."/>
            <person name="Vollmers J."/>
            <person name="Rivas-Marin E."/>
            <person name="Kohn T."/>
            <person name="Peeters S.H."/>
            <person name="Heuer A."/>
            <person name="Rast P."/>
            <person name="Oberbeckmann S."/>
            <person name="Bunk B."/>
            <person name="Jeske O."/>
            <person name="Meyerdierks A."/>
            <person name="Storesund J.E."/>
            <person name="Kallscheuer N."/>
            <person name="Luecker S."/>
            <person name="Lage O.M."/>
            <person name="Pohl T."/>
            <person name="Merkel B.J."/>
            <person name="Hornburger P."/>
            <person name="Mueller R.-W."/>
            <person name="Bruemmer F."/>
            <person name="Labrenz M."/>
            <person name="Spormann A.M."/>
            <person name="Op Den Camp H."/>
            <person name="Overmann J."/>
            <person name="Amann R."/>
            <person name="Jetten M.S.M."/>
            <person name="Mascher T."/>
            <person name="Medema M.H."/>
            <person name="Devos D.P."/>
            <person name="Kaster A.-K."/>
            <person name="Ovreas L."/>
            <person name="Rohde M."/>
            <person name="Galperin M.Y."/>
            <person name="Jogler C."/>
        </authorList>
    </citation>
    <scope>NUCLEOTIDE SEQUENCE [LARGE SCALE GENOMIC DNA]</scope>
    <source>
        <strain evidence="3 4">Mal64</strain>
    </source>
</reference>
<evidence type="ECO:0000256" key="1">
    <source>
        <dbReference type="SAM" id="MobiDB-lite"/>
    </source>
</evidence>
<dbReference type="InterPro" id="IPR001322">
    <property type="entry name" value="Lamin_tail_dom"/>
</dbReference>
<evidence type="ECO:0000313" key="3">
    <source>
        <dbReference type="EMBL" id="TWT89792.1"/>
    </source>
</evidence>
<feature type="compositionally biased region" description="Basic and acidic residues" evidence="1">
    <location>
        <begin position="1323"/>
        <end position="1356"/>
    </location>
</feature>